<organism evidence="8 9">
    <name type="scientific">Thermophilibacter immobilis</name>
    <dbReference type="NCBI Taxonomy" id="2779519"/>
    <lineage>
        <taxon>Bacteria</taxon>
        <taxon>Bacillati</taxon>
        <taxon>Actinomycetota</taxon>
        <taxon>Coriobacteriia</taxon>
        <taxon>Coriobacteriales</taxon>
        <taxon>Atopobiaceae</taxon>
        <taxon>Thermophilibacter</taxon>
    </lineage>
</organism>
<dbReference type="GO" id="GO:0005886">
    <property type="term" value="C:plasma membrane"/>
    <property type="evidence" value="ECO:0007669"/>
    <property type="project" value="UniProtKB-SubCell"/>
</dbReference>
<feature type="domain" description="DUF2179" evidence="7">
    <location>
        <begin position="229"/>
        <end position="283"/>
    </location>
</feature>
<evidence type="ECO:0000256" key="4">
    <source>
        <dbReference type="ARBA" id="ARBA00022989"/>
    </source>
</evidence>
<dbReference type="Gene3D" id="3.30.70.120">
    <property type="match status" value="1"/>
</dbReference>
<dbReference type="EMBL" id="CP063767">
    <property type="protein sequence ID" value="QOY60780.1"/>
    <property type="molecule type" value="Genomic_DNA"/>
</dbReference>
<keyword evidence="2" id="KW-1003">Cell membrane</keyword>
<evidence type="ECO:0000313" key="9">
    <source>
        <dbReference type="Proteomes" id="UP000593735"/>
    </source>
</evidence>
<comment type="subcellular location">
    <subcellularLocation>
        <location evidence="1">Cell membrane</location>
        <topology evidence="1">Multi-pass membrane protein</topology>
    </subcellularLocation>
</comment>
<dbReference type="InterPro" id="IPR003740">
    <property type="entry name" value="YitT"/>
</dbReference>
<evidence type="ECO:0000256" key="3">
    <source>
        <dbReference type="ARBA" id="ARBA00022692"/>
    </source>
</evidence>
<accession>A0A7S7RUN0</accession>
<sequence>MSGSRWRAIARDATLIVVGSLIFAVGVDSFEIPNGLAAGGVTGLATVFHAMAGTAGFYLPVGLQTIVMNALLMTVVIRSGDRGYIARTLGGIIACGVLTDVLAPIVPVLTGERDLLLCALWGGVITGVGLGLVFRTGGNTGGTDIIAQVIVRRFGMPMGTAVIIVDGIIIAFSATVFSVEQALYAAVAMFICGKVIDAVVDGPRTERAAYIISVEHDKIANAILYTLNRGCTELQARGVWSGSSRPVLFCVLGRSESTRLKKIVAACDPEAIVIISEVHEVFGEGFKQIEG</sequence>
<evidence type="ECO:0000256" key="6">
    <source>
        <dbReference type="SAM" id="Phobius"/>
    </source>
</evidence>
<dbReference type="PIRSF" id="PIRSF006483">
    <property type="entry name" value="Membrane_protein_YitT"/>
    <property type="match status" value="1"/>
</dbReference>
<keyword evidence="3 6" id="KW-0812">Transmembrane</keyword>
<gene>
    <name evidence="8" type="ORF">INP52_00740</name>
</gene>
<dbReference type="InterPro" id="IPR015867">
    <property type="entry name" value="N-reg_PII/ATP_PRibTrfase_C"/>
</dbReference>
<dbReference type="AlphaFoldDB" id="A0A7S7RUN0"/>
<evidence type="ECO:0000259" key="7">
    <source>
        <dbReference type="Pfam" id="PF10035"/>
    </source>
</evidence>
<reference evidence="8 9" key="1">
    <citation type="submission" date="2020-10" db="EMBL/GenBank/DDBJ databases">
        <title>Olsenella immobilis sp.nov., isolated from the mud in a fermentation cellar used for the production of Chinese strong-flavoured liquor.</title>
        <authorList>
            <person name="Lu L."/>
        </authorList>
    </citation>
    <scope>NUCLEOTIDE SEQUENCE [LARGE SCALE GENOMIC DNA]</scope>
    <source>
        <strain evidence="8 9">LZLJ-2</strain>
    </source>
</reference>
<evidence type="ECO:0000256" key="1">
    <source>
        <dbReference type="ARBA" id="ARBA00004651"/>
    </source>
</evidence>
<feature type="transmembrane region" description="Helical" evidence="6">
    <location>
        <begin position="89"/>
        <end position="109"/>
    </location>
</feature>
<dbReference type="Pfam" id="PF10035">
    <property type="entry name" value="DUF2179"/>
    <property type="match status" value="1"/>
</dbReference>
<proteinExistence type="predicted"/>
<dbReference type="RefSeq" id="WP_194371540.1">
    <property type="nucleotide sequence ID" value="NZ_CP063767.1"/>
</dbReference>
<dbReference type="KEGG" id="tio:INP52_00740"/>
<protein>
    <submittedName>
        <fullName evidence="8">YitT family protein</fullName>
    </submittedName>
</protein>
<evidence type="ECO:0000256" key="5">
    <source>
        <dbReference type="ARBA" id="ARBA00023136"/>
    </source>
</evidence>
<evidence type="ECO:0000313" key="8">
    <source>
        <dbReference type="EMBL" id="QOY60780.1"/>
    </source>
</evidence>
<feature type="transmembrane region" description="Helical" evidence="6">
    <location>
        <begin position="154"/>
        <end position="176"/>
    </location>
</feature>
<dbReference type="Proteomes" id="UP000593735">
    <property type="component" value="Chromosome"/>
</dbReference>
<dbReference type="PANTHER" id="PTHR33545">
    <property type="entry name" value="UPF0750 MEMBRANE PROTEIN YITT-RELATED"/>
    <property type="match status" value="1"/>
</dbReference>
<dbReference type="InterPro" id="IPR019264">
    <property type="entry name" value="DUF2179"/>
</dbReference>
<keyword evidence="9" id="KW-1185">Reference proteome</keyword>
<dbReference type="PANTHER" id="PTHR33545:SF5">
    <property type="entry name" value="UPF0750 MEMBRANE PROTEIN YITT"/>
    <property type="match status" value="1"/>
</dbReference>
<feature type="transmembrane region" description="Helical" evidence="6">
    <location>
        <begin position="115"/>
        <end position="134"/>
    </location>
</feature>
<name>A0A7S7RUN0_9ACTN</name>
<evidence type="ECO:0000256" key="2">
    <source>
        <dbReference type="ARBA" id="ARBA00022475"/>
    </source>
</evidence>
<keyword evidence="5 6" id="KW-0472">Membrane</keyword>
<keyword evidence="4 6" id="KW-1133">Transmembrane helix</keyword>
<dbReference type="CDD" id="cd16380">
    <property type="entry name" value="YitT_C"/>
    <property type="match status" value="1"/>
</dbReference>
<dbReference type="Pfam" id="PF02588">
    <property type="entry name" value="YitT_membrane"/>
    <property type="match status" value="1"/>
</dbReference>
<dbReference type="InterPro" id="IPR051461">
    <property type="entry name" value="UPF0750_membrane"/>
</dbReference>